<keyword evidence="3" id="KW-1185">Reference proteome</keyword>
<name>A0A1I4B185_9RHOB</name>
<feature type="domain" description="MOSC" evidence="1">
    <location>
        <begin position="74"/>
        <end position="177"/>
    </location>
</feature>
<organism evidence="2 3">
    <name type="scientific">Shimia haliotis</name>
    <dbReference type="NCBI Taxonomy" id="1280847"/>
    <lineage>
        <taxon>Bacteria</taxon>
        <taxon>Pseudomonadati</taxon>
        <taxon>Pseudomonadota</taxon>
        <taxon>Alphaproteobacteria</taxon>
        <taxon>Rhodobacterales</taxon>
        <taxon>Roseobacteraceae</taxon>
    </lineage>
</organism>
<dbReference type="RefSeq" id="WP_093320372.1">
    <property type="nucleotide sequence ID" value="NZ_FOSZ01000001.1"/>
</dbReference>
<evidence type="ECO:0000259" key="1">
    <source>
        <dbReference type="Pfam" id="PF03473"/>
    </source>
</evidence>
<dbReference type="AlphaFoldDB" id="A0A1I4B185"/>
<dbReference type="Proteomes" id="UP000198851">
    <property type="component" value="Unassembled WGS sequence"/>
</dbReference>
<dbReference type="GO" id="GO:0003824">
    <property type="term" value="F:catalytic activity"/>
    <property type="evidence" value="ECO:0007669"/>
    <property type="project" value="InterPro"/>
</dbReference>
<dbReference type="GO" id="GO:0030170">
    <property type="term" value="F:pyridoxal phosphate binding"/>
    <property type="evidence" value="ECO:0007669"/>
    <property type="project" value="InterPro"/>
</dbReference>
<evidence type="ECO:0000313" key="2">
    <source>
        <dbReference type="EMBL" id="SFK62672.1"/>
    </source>
</evidence>
<dbReference type="STRING" id="1280847.SAMN04488036_101742"/>
<evidence type="ECO:0000313" key="3">
    <source>
        <dbReference type="Proteomes" id="UP000198851"/>
    </source>
</evidence>
<dbReference type="InterPro" id="IPR005302">
    <property type="entry name" value="MoCF_Sase_C"/>
</dbReference>
<dbReference type="SUPFAM" id="SSF50800">
    <property type="entry name" value="PK beta-barrel domain-like"/>
    <property type="match status" value="1"/>
</dbReference>
<reference evidence="3" key="1">
    <citation type="submission" date="2016-10" db="EMBL/GenBank/DDBJ databases">
        <authorList>
            <person name="Varghese N."/>
            <person name="Submissions S."/>
        </authorList>
    </citation>
    <scope>NUCLEOTIDE SEQUENCE [LARGE SCALE GENOMIC DNA]</scope>
    <source>
        <strain evidence="3">DSM 28453</strain>
    </source>
</reference>
<dbReference type="EMBL" id="FOSZ01000001">
    <property type="protein sequence ID" value="SFK62672.1"/>
    <property type="molecule type" value="Genomic_DNA"/>
</dbReference>
<accession>A0A1I4B185</accession>
<dbReference type="OrthoDB" id="5735964at2"/>
<sequence>MTPSSKDLFEALPHVLAAPKDGAAISHLCLRPERNARRFVPEITLTRAGGIPGERWATQPWLRLDNGDPHPGIQVCLIPQRVLDLVWHPELDTLHPGDTFAADIDMTETNMPEGQLLSVGSAVLRVSGVFNEGCVKWKARYGPEAYDWVRDPRHRAYRLRGVLCSVEQDGVIREGDILRKVAD</sequence>
<dbReference type="InterPro" id="IPR011037">
    <property type="entry name" value="Pyrv_Knase-like_insert_dom_sf"/>
</dbReference>
<proteinExistence type="predicted"/>
<dbReference type="Pfam" id="PF03473">
    <property type="entry name" value="MOSC"/>
    <property type="match status" value="1"/>
</dbReference>
<protein>
    <recommendedName>
        <fullName evidence="1">MOSC domain-containing protein</fullName>
    </recommendedName>
</protein>
<dbReference type="Gene3D" id="2.40.33.20">
    <property type="entry name" value="PK beta-barrel domain-like"/>
    <property type="match status" value="1"/>
</dbReference>
<gene>
    <name evidence="2" type="ORF">SAMN04488036_101742</name>
</gene>
<dbReference type="GO" id="GO:0030151">
    <property type="term" value="F:molybdenum ion binding"/>
    <property type="evidence" value="ECO:0007669"/>
    <property type="project" value="InterPro"/>
</dbReference>